<dbReference type="EMBL" id="JACGWV010000002">
    <property type="protein sequence ID" value="MBA8810639.1"/>
    <property type="molecule type" value="Genomic_DNA"/>
</dbReference>
<keyword evidence="2 3" id="KW-0378">Hydrolase</keyword>
<dbReference type="PANTHER" id="PTHR43736:SF1">
    <property type="entry name" value="DIHYDRONEOPTERIN TRIPHOSPHATE DIPHOSPHATASE"/>
    <property type="match status" value="1"/>
</dbReference>
<evidence type="ECO:0000313" key="6">
    <source>
        <dbReference type="EMBL" id="MBA8810639.1"/>
    </source>
</evidence>
<evidence type="ECO:0000256" key="2">
    <source>
        <dbReference type="ARBA" id="ARBA00022801"/>
    </source>
</evidence>
<evidence type="ECO:0000259" key="5">
    <source>
        <dbReference type="PROSITE" id="PS51462"/>
    </source>
</evidence>
<reference evidence="6 7" key="1">
    <citation type="submission" date="2020-07" db="EMBL/GenBank/DDBJ databases">
        <title>Sequencing the genomes of 1000 actinobacteria strains.</title>
        <authorList>
            <person name="Klenk H.-P."/>
        </authorList>
    </citation>
    <scope>NUCLEOTIDE SEQUENCE [LARGE SCALE GENOMIC DNA]</scope>
    <source>
        <strain evidence="6 7">DSM 44121</strain>
    </source>
</reference>
<comment type="similarity">
    <text evidence="1 3">Belongs to the Nudix hydrolase family.</text>
</comment>
<keyword evidence="7" id="KW-1185">Reference proteome</keyword>
<dbReference type="InterPro" id="IPR015797">
    <property type="entry name" value="NUDIX_hydrolase-like_dom_sf"/>
</dbReference>
<proteinExistence type="inferred from homology"/>
<dbReference type="PROSITE" id="PS51462">
    <property type="entry name" value="NUDIX"/>
    <property type="match status" value="1"/>
</dbReference>
<dbReference type="Gene3D" id="3.90.79.10">
    <property type="entry name" value="Nucleoside Triphosphate Pyrophosphohydrolase"/>
    <property type="match status" value="1"/>
</dbReference>
<evidence type="ECO:0000256" key="1">
    <source>
        <dbReference type="ARBA" id="ARBA00005582"/>
    </source>
</evidence>
<dbReference type="AlphaFoldDB" id="A0A7W3JD48"/>
<dbReference type="RefSeq" id="WP_182619712.1">
    <property type="nucleotide sequence ID" value="NZ_BAAATF010000014.1"/>
</dbReference>
<dbReference type="PRINTS" id="PR00502">
    <property type="entry name" value="NUDIXFAMILY"/>
</dbReference>
<dbReference type="PANTHER" id="PTHR43736">
    <property type="entry name" value="ADP-RIBOSE PYROPHOSPHATASE"/>
    <property type="match status" value="1"/>
</dbReference>
<feature type="domain" description="Nudix hydrolase" evidence="5">
    <location>
        <begin position="60"/>
        <end position="197"/>
    </location>
</feature>
<dbReference type="InterPro" id="IPR000086">
    <property type="entry name" value="NUDIX_hydrolase_dom"/>
</dbReference>
<sequence>MSTAREYNTTTPHGPDTTDPRVIDWAERQARALVPFDVVDGLPVNPLTTDLPEGRGGLWHWGEAVAVDAAVLSFGRGSDRSRCLLMVERTDGHGWALPGGMLDPGESPRQAMAREVGEETTLRVDPNDAVMWSARAVPDPRAGANAWMVTVPFVIPLFTRPTVRGMDDARLAAWMPAEDFTTLTAALGTGRVFPAHVELIREVLAR</sequence>
<organism evidence="6 7">
    <name type="scientific">Promicromonospora sukumoe</name>
    <dbReference type="NCBI Taxonomy" id="88382"/>
    <lineage>
        <taxon>Bacteria</taxon>
        <taxon>Bacillati</taxon>
        <taxon>Actinomycetota</taxon>
        <taxon>Actinomycetes</taxon>
        <taxon>Micrococcales</taxon>
        <taxon>Promicromonosporaceae</taxon>
        <taxon>Promicromonospora</taxon>
    </lineage>
</organism>
<accession>A0A7W3JD48</accession>
<dbReference type="Pfam" id="PF00293">
    <property type="entry name" value="NUDIX"/>
    <property type="match status" value="1"/>
</dbReference>
<feature type="region of interest" description="Disordered" evidence="4">
    <location>
        <begin position="1"/>
        <end position="20"/>
    </location>
</feature>
<protein>
    <submittedName>
        <fullName evidence="6">ADP-ribose pyrophosphatase YjhB (NUDIX family)</fullName>
    </submittedName>
</protein>
<name>A0A7W3JD48_9MICO</name>
<dbReference type="PROSITE" id="PS00893">
    <property type="entry name" value="NUDIX_BOX"/>
    <property type="match status" value="1"/>
</dbReference>
<dbReference type="SUPFAM" id="SSF55811">
    <property type="entry name" value="Nudix"/>
    <property type="match status" value="1"/>
</dbReference>
<gene>
    <name evidence="6" type="ORF">FHX71_004615</name>
</gene>
<dbReference type="InterPro" id="IPR020084">
    <property type="entry name" value="NUDIX_hydrolase_CS"/>
</dbReference>
<evidence type="ECO:0000256" key="3">
    <source>
        <dbReference type="RuleBase" id="RU003476"/>
    </source>
</evidence>
<evidence type="ECO:0000256" key="4">
    <source>
        <dbReference type="SAM" id="MobiDB-lite"/>
    </source>
</evidence>
<dbReference type="GO" id="GO:0016787">
    <property type="term" value="F:hydrolase activity"/>
    <property type="evidence" value="ECO:0007669"/>
    <property type="project" value="UniProtKB-KW"/>
</dbReference>
<evidence type="ECO:0000313" key="7">
    <source>
        <dbReference type="Proteomes" id="UP000540568"/>
    </source>
</evidence>
<comment type="caution">
    <text evidence="6">The sequence shown here is derived from an EMBL/GenBank/DDBJ whole genome shotgun (WGS) entry which is preliminary data.</text>
</comment>
<dbReference type="InterPro" id="IPR020476">
    <property type="entry name" value="Nudix_hydrolase"/>
</dbReference>
<dbReference type="Proteomes" id="UP000540568">
    <property type="component" value="Unassembled WGS sequence"/>
</dbReference>